<proteinExistence type="predicted"/>
<comment type="caution">
    <text evidence="2">The sequence shown here is derived from an EMBL/GenBank/DDBJ whole genome shotgun (WGS) entry which is preliminary data.</text>
</comment>
<dbReference type="Proteomes" id="UP000812287">
    <property type="component" value="Unassembled WGS sequence"/>
</dbReference>
<evidence type="ECO:0000313" key="2">
    <source>
        <dbReference type="EMBL" id="KAG7444498.1"/>
    </source>
</evidence>
<evidence type="ECO:0000313" key="3">
    <source>
        <dbReference type="Proteomes" id="UP000812287"/>
    </source>
</evidence>
<accession>A0A9P8AQM1</accession>
<keyword evidence="3" id="KW-1185">Reference proteome</keyword>
<evidence type="ECO:0000256" key="1">
    <source>
        <dbReference type="SAM" id="MobiDB-lite"/>
    </source>
</evidence>
<organism evidence="2 3">
    <name type="scientific">Guyanagaster necrorhizus</name>
    <dbReference type="NCBI Taxonomy" id="856835"/>
    <lineage>
        <taxon>Eukaryota</taxon>
        <taxon>Fungi</taxon>
        <taxon>Dikarya</taxon>
        <taxon>Basidiomycota</taxon>
        <taxon>Agaricomycotina</taxon>
        <taxon>Agaricomycetes</taxon>
        <taxon>Agaricomycetidae</taxon>
        <taxon>Agaricales</taxon>
        <taxon>Marasmiineae</taxon>
        <taxon>Physalacriaceae</taxon>
        <taxon>Guyanagaster</taxon>
    </lineage>
</organism>
<dbReference type="RefSeq" id="XP_043037998.1">
    <property type="nucleotide sequence ID" value="XM_043180214.1"/>
</dbReference>
<dbReference type="EMBL" id="MU250540">
    <property type="protein sequence ID" value="KAG7444498.1"/>
    <property type="molecule type" value="Genomic_DNA"/>
</dbReference>
<name>A0A9P8AQM1_9AGAR</name>
<gene>
    <name evidence="2" type="ORF">BT62DRAFT_246699</name>
</gene>
<dbReference type="AlphaFoldDB" id="A0A9P8AQM1"/>
<sequence>MCADVGTSEARKRPREETGDEGDYGDVPFNTLISSNGAEWAFPMDATEVLESWQRHEPHSYALDDYIFGAGFGGINALGTGDGATSDLSLMPDADYGWQNLETHLPNIDSFIVSQASI</sequence>
<reference evidence="2" key="1">
    <citation type="submission" date="2020-11" db="EMBL/GenBank/DDBJ databases">
        <title>Adaptations for nitrogen fixation in a non-lichenized fungal sporocarp promotes dispersal by wood-feeding termites.</title>
        <authorList>
            <consortium name="DOE Joint Genome Institute"/>
            <person name="Koch R.A."/>
            <person name="Yoon G."/>
            <person name="Arayal U."/>
            <person name="Lail K."/>
            <person name="Amirebrahimi M."/>
            <person name="Labutti K."/>
            <person name="Lipzen A."/>
            <person name="Riley R."/>
            <person name="Barry K."/>
            <person name="Henrissat B."/>
            <person name="Grigoriev I.V."/>
            <person name="Herr J.R."/>
            <person name="Aime M.C."/>
        </authorList>
    </citation>
    <scope>NUCLEOTIDE SEQUENCE</scope>
    <source>
        <strain evidence="2">MCA 3950</strain>
    </source>
</reference>
<protein>
    <submittedName>
        <fullName evidence="2">Uncharacterized protein</fullName>
    </submittedName>
</protein>
<feature type="region of interest" description="Disordered" evidence="1">
    <location>
        <begin position="1"/>
        <end position="28"/>
    </location>
</feature>
<dbReference type="GeneID" id="66102510"/>